<dbReference type="Pfam" id="PF10049">
    <property type="entry name" value="DUF2283"/>
    <property type="match status" value="1"/>
</dbReference>
<evidence type="ECO:0000313" key="2">
    <source>
        <dbReference type="Proteomes" id="UP000176404"/>
    </source>
</evidence>
<comment type="caution">
    <text evidence="1">The sequence shown here is derived from an EMBL/GenBank/DDBJ whole genome shotgun (WGS) entry which is preliminary data.</text>
</comment>
<reference evidence="1 2" key="1">
    <citation type="journal article" date="2016" name="Nat. Commun.">
        <title>Thousands of microbial genomes shed light on interconnected biogeochemical processes in an aquifer system.</title>
        <authorList>
            <person name="Anantharaman K."/>
            <person name="Brown C.T."/>
            <person name="Hug L.A."/>
            <person name="Sharon I."/>
            <person name="Castelle C.J."/>
            <person name="Probst A.J."/>
            <person name="Thomas B.C."/>
            <person name="Singh A."/>
            <person name="Wilkins M.J."/>
            <person name="Karaoz U."/>
            <person name="Brodie E.L."/>
            <person name="Williams K.H."/>
            <person name="Hubbard S.S."/>
            <person name="Banfield J.F."/>
        </authorList>
    </citation>
    <scope>NUCLEOTIDE SEQUENCE [LARGE SCALE GENOMIC DNA]</scope>
</reference>
<proteinExistence type="predicted"/>
<evidence type="ECO:0000313" key="1">
    <source>
        <dbReference type="EMBL" id="OGM60537.1"/>
    </source>
</evidence>
<sequence length="73" mass="8832">MKIRYDRDEDIMMIWFTGKKARVDYAEQSKNLIIHFSKDNNPILMEILNATEFFRDTTRKLPRNMRKQIPLNA</sequence>
<accession>A0A1F8B940</accession>
<dbReference type="InterPro" id="IPR019270">
    <property type="entry name" value="DUF2283"/>
</dbReference>
<gene>
    <name evidence="1" type="ORF">A2892_00760</name>
</gene>
<dbReference type="AlphaFoldDB" id="A0A1F8B940"/>
<evidence type="ECO:0008006" key="3">
    <source>
        <dbReference type="Google" id="ProtNLM"/>
    </source>
</evidence>
<organism evidence="1 2">
    <name type="scientific">Candidatus Woesebacteria bacterium RIFCSPLOWO2_01_FULL_39_10b</name>
    <dbReference type="NCBI Taxonomy" id="1802517"/>
    <lineage>
        <taxon>Bacteria</taxon>
        <taxon>Candidatus Woeseibacteriota</taxon>
    </lineage>
</organism>
<protein>
    <recommendedName>
        <fullName evidence="3">DUF2283 domain-containing protein</fullName>
    </recommendedName>
</protein>
<dbReference type="STRING" id="1802517.A2892_00760"/>
<dbReference type="Proteomes" id="UP000176404">
    <property type="component" value="Unassembled WGS sequence"/>
</dbReference>
<name>A0A1F8B940_9BACT</name>
<dbReference type="EMBL" id="MGHD01000004">
    <property type="protein sequence ID" value="OGM60537.1"/>
    <property type="molecule type" value="Genomic_DNA"/>
</dbReference>